<name>A0ABY8HY69_9BURK</name>
<dbReference type="Proteomes" id="UP001219584">
    <property type="component" value="Chromosome"/>
</dbReference>
<organism evidence="1 2">
    <name type="scientific">Janthinobacterium rivuli</name>
    <dbReference type="NCBI Taxonomy" id="2751478"/>
    <lineage>
        <taxon>Bacteria</taxon>
        <taxon>Pseudomonadati</taxon>
        <taxon>Pseudomonadota</taxon>
        <taxon>Betaproteobacteria</taxon>
        <taxon>Burkholderiales</taxon>
        <taxon>Oxalobacteraceae</taxon>
        <taxon>Janthinobacterium</taxon>
    </lineage>
</organism>
<protein>
    <submittedName>
        <fullName evidence="1">Uncharacterized protein</fullName>
    </submittedName>
</protein>
<reference evidence="1 2" key="1">
    <citation type="submission" date="2023-04" db="EMBL/GenBank/DDBJ databases">
        <title>Nanopore sequencing of Janthinobacterium from water.</title>
        <authorList>
            <person name="Ciuchcinski K."/>
            <person name="Rokowska A."/>
            <person name="Dziewit L."/>
        </authorList>
    </citation>
    <scope>NUCLEOTIDE SEQUENCE [LARGE SCALE GENOMIC DNA]</scope>
    <source>
        <strain evidence="1 2">DEMB2</strain>
    </source>
</reference>
<dbReference type="EMBL" id="CP121464">
    <property type="protein sequence ID" value="WFR77567.1"/>
    <property type="molecule type" value="Genomic_DNA"/>
</dbReference>
<accession>A0ABY8HY69</accession>
<evidence type="ECO:0000313" key="2">
    <source>
        <dbReference type="Proteomes" id="UP001219584"/>
    </source>
</evidence>
<keyword evidence="2" id="KW-1185">Reference proteome</keyword>
<dbReference type="RefSeq" id="WP_099402202.1">
    <property type="nucleotide sequence ID" value="NZ_CP121464.1"/>
</dbReference>
<sequence length="89" mass="10309">MPYYVQMQQTDFFSFVHSFSDAEARAIRDAVIDEEFELSNGFGRLDKDGDVTLTFIKSDGSRMYDLNHIEICRQFAQGDRDGLEEDIED</sequence>
<proteinExistence type="predicted"/>
<evidence type="ECO:0000313" key="1">
    <source>
        <dbReference type="EMBL" id="WFR77567.1"/>
    </source>
</evidence>
<gene>
    <name evidence="1" type="ORF">P9875_17745</name>
</gene>